<evidence type="ECO:0008006" key="3">
    <source>
        <dbReference type="Google" id="ProtNLM"/>
    </source>
</evidence>
<dbReference type="EMBL" id="PZJX01000018">
    <property type="protein sequence ID" value="PTE11035.1"/>
    <property type="molecule type" value="Genomic_DNA"/>
</dbReference>
<comment type="caution">
    <text evidence="1">The sequence shown here is derived from an EMBL/GenBank/DDBJ whole genome shotgun (WGS) entry which is preliminary data.</text>
</comment>
<name>A0A2T4IZG2_9HYPH</name>
<dbReference type="SUPFAM" id="SSF48371">
    <property type="entry name" value="ARM repeat"/>
    <property type="match status" value="1"/>
</dbReference>
<organism evidence="1 2">
    <name type="scientific">Mesorhizobium helmanticense</name>
    <dbReference type="NCBI Taxonomy" id="1776423"/>
    <lineage>
        <taxon>Bacteria</taxon>
        <taxon>Pseudomonadati</taxon>
        <taxon>Pseudomonadota</taxon>
        <taxon>Alphaproteobacteria</taxon>
        <taxon>Hyphomicrobiales</taxon>
        <taxon>Phyllobacteriaceae</taxon>
        <taxon>Mesorhizobium</taxon>
    </lineage>
</organism>
<dbReference type="Proteomes" id="UP000240259">
    <property type="component" value="Unassembled WGS sequence"/>
</dbReference>
<dbReference type="Pfam" id="PF13646">
    <property type="entry name" value="HEAT_2"/>
    <property type="match status" value="1"/>
</dbReference>
<proteinExistence type="predicted"/>
<reference evidence="1 2" key="1">
    <citation type="submission" date="2018-03" db="EMBL/GenBank/DDBJ databases">
        <title>Genome sequence of the symbiotic type strain Mesorhizobium helmanticense CSLC115NT isolated from Lotus corniculatus nodules.</title>
        <authorList>
            <person name="Sannazzaro A.I."/>
            <person name="Torres Tejerizo G.A."/>
            <person name="Dip D."/>
            <person name="Caballero M."/>
            <person name="Pistorio M."/>
            <person name="Estrella M.J."/>
        </authorList>
    </citation>
    <scope>NUCLEOTIDE SEQUENCE [LARGE SCALE GENOMIC DNA]</scope>
    <source>
        <strain evidence="1 2">CSLC115N</strain>
    </source>
</reference>
<accession>A0A2T4IZG2</accession>
<sequence>MMLAATDKPKSEGAPERPIVPDVVRQYAEQVAFFWAQRDTLMMDDPPDRHVVAGVDRRLEANLDGLRIAGPAAWPFITAAYEDFPEKGELFLYGWMAIELNDDRRVADAVEFGLQSKDDARGLVGALAWHLPGTIAPLVRDWIGAPDAFKRFLGVSACLGHSVDPKQMLGRLVRDPDTRVRATSVRLAGTLKRADLVNELTAALTDDDEFARFWAAWALNELGSGDLASPELRKVAVSGGSSAMTALRAAITAAPDKDVRAWMGTLLRSPETAPLAVRGAGMLGDRTVLHWLIHQMRNPALAVAAGGALLELFPEAKGADLFTLNPAELGHAFEDHFGDFGARVPVAEKVKDWGGKEMDVVPLDVRTR</sequence>
<gene>
    <name evidence="1" type="ORF">C9427_08135</name>
</gene>
<dbReference type="Gene3D" id="1.25.10.10">
    <property type="entry name" value="Leucine-rich Repeat Variant"/>
    <property type="match status" value="1"/>
</dbReference>
<dbReference type="OrthoDB" id="8089803at2"/>
<evidence type="ECO:0000313" key="1">
    <source>
        <dbReference type="EMBL" id="PTE11035.1"/>
    </source>
</evidence>
<dbReference type="InterPro" id="IPR011989">
    <property type="entry name" value="ARM-like"/>
</dbReference>
<evidence type="ECO:0000313" key="2">
    <source>
        <dbReference type="Proteomes" id="UP000240259"/>
    </source>
</evidence>
<dbReference type="InterPro" id="IPR016024">
    <property type="entry name" value="ARM-type_fold"/>
</dbReference>
<protein>
    <recommendedName>
        <fullName evidence="3">HEAT repeat domain-containing protein</fullName>
    </recommendedName>
</protein>
<dbReference type="AlphaFoldDB" id="A0A2T4IZG2"/>
<keyword evidence="2" id="KW-1185">Reference proteome</keyword>